<dbReference type="GO" id="GO:0042276">
    <property type="term" value="P:error-prone translesion synthesis"/>
    <property type="evidence" value="ECO:0007669"/>
    <property type="project" value="TreeGrafter"/>
</dbReference>
<evidence type="ECO:0000313" key="9">
    <source>
        <dbReference type="EMBL" id="CAI8057810.1"/>
    </source>
</evidence>
<dbReference type="SUPFAM" id="SSF56300">
    <property type="entry name" value="Metallo-dependent phosphatases"/>
    <property type="match status" value="1"/>
</dbReference>
<feature type="domain" description="DNA polymerase epsilon subunit B N-terminal" evidence="8">
    <location>
        <begin position="7"/>
        <end position="77"/>
    </location>
</feature>
<gene>
    <name evidence="9" type="ORF">GBAR_LOCUS31479</name>
</gene>
<evidence type="ECO:0000256" key="3">
    <source>
        <dbReference type="ARBA" id="ARBA00022705"/>
    </source>
</evidence>
<comment type="function">
    <text evidence="6">Participates in DNA repair and in chromosomal DNA replication.</text>
</comment>
<dbReference type="Pfam" id="PF12213">
    <property type="entry name" value="Dpoe2NT"/>
    <property type="match status" value="1"/>
</dbReference>
<dbReference type="GO" id="GO:0006261">
    <property type="term" value="P:DNA-templated DNA replication"/>
    <property type="evidence" value="ECO:0007669"/>
    <property type="project" value="InterPro"/>
</dbReference>
<protein>
    <recommendedName>
        <fullName evidence="6">DNA polymerase epsilon subunit</fullName>
    </recommendedName>
    <alternativeName>
        <fullName evidence="6">DNA polymerase II subunit 2</fullName>
    </alternativeName>
</protein>
<dbReference type="Gene3D" id="1.10.8.60">
    <property type="match status" value="1"/>
</dbReference>
<dbReference type="Proteomes" id="UP001174909">
    <property type="component" value="Unassembled WGS sequence"/>
</dbReference>
<evidence type="ECO:0000256" key="2">
    <source>
        <dbReference type="ARBA" id="ARBA00009560"/>
    </source>
</evidence>
<proteinExistence type="inferred from homology"/>
<keyword evidence="5 6" id="KW-0539">Nucleus</keyword>
<dbReference type="PIRSF" id="PIRSF000799">
    <property type="entry name" value="DNA_pol_eps_2"/>
    <property type="match status" value="1"/>
</dbReference>
<evidence type="ECO:0000256" key="1">
    <source>
        <dbReference type="ARBA" id="ARBA00004123"/>
    </source>
</evidence>
<evidence type="ECO:0000256" key="6">
    <source>
        <dbReference type="PIRNR" id="PIRNR000799"/>
    </source>
</evidence>
<dbReference type="InterPro" id="IPR007185">
    <property type="entry name" value="DNA_pol_a/d/e_bsu"/>
</dbReference>
<comment type="subcellular location">
    <subcellularLocation>
        <location evidence="1 6">Nucleus</location>
    </subcellularLocation>
</comment>
<evidence type="ECO:0000259" key="8">
    <source>
        <dbReference type="Pfam" id="PF12213"/>
    </source>
</evidence>
<dbReference type="AlphaFoldDB" id="A0AA35U0D4"/>
<dbReference type="PANTHER" id="PTHR12708">
    <property type="entry name" value="DNA POLYMERASE EPSILON SUBUNIT B"/>
    <property type="match status" value="1"/>
</dbReference>
<reference evidence="9" key="1">
    <citation type="submission" date="2023-03" db="EMBL/GenBank/DDBJ databases">
        <authorList>
            <person name="Steffen K."/>
            <person name="Cardenas P."/>
        </authorList>
    </citation>
    <scope>NUCLEOTIDE SEQUENCE</scope>
</reference>
<keyword evidence="10" id="KW-1185">Reference proteome</keyword>
<dbReference type="InterPro" id="IPR029052">
    <property type="entry name" value="Metallo-depent_PP-like"/>
</dbReference>
<organism evidence="9 10">
    <name type="scientific">Geodia barretti</name>
    <name type="common">Barrett's horny sponge</name>
    <dbReference type="NCBI Taxonomy" id="519541"/>
    <lineage>
        <taxon>Eukaryota</taxon>
        <taxon>Metazoa</taxon>
        <taxon>Porifera</taxon>
        <taxon>Demospongiae</taxon>
        <taxon>Heteroscleromorpha</taxon>
        <taxon>Tetractinellida</taxon>
        <taxon>Astrophorina</taxon>
        <taxon>Geodiidae</taxon>
        <taxon>Geodia</taxon>
    </lineage>
</organism>
<comment type="similarity">
    <text evidence="2 6">Belongs to the DNA polymerase epsilon subunit B family.</text>
</comment>
<evidence type="ECO:0000259" key="7">
    <source>
        <dbReference type="Pfam" id="PF04042"/>
    </source>
</evidence>
<keyword evidence="4 6" id="KW-0238">DNA-binding</keyword>
<dbReference type="EMBL" id="CASHTH010004479">
    <property type="protein sequence ID" value="CAI8057810.1"/>
    <property type="molecule type" value="Genomic_DNA"/>
</dbReference>
<accession>A0AA35U0D4</accession>
<evidence type="ECO:0000256" key="5">
    <source>
        <dbReference type="ARBA" id="ARBA00023242"/>
    </source>
</evidence>
<dbReference type="Gene3D" id="3.60.21.50">
    <property type="match status" value="1"/>
</dbReference>
<dbReference type="InterPro" id="IPR024639">
    <property type="entry name" value="DNA_pol_e_bsu_N"/>
</dbReference>
<comment type="caution">
    <text evidence="9">The sequence shown here is derived from an EMBL/GenBank/DDBJ whole genome shotgun (WGS) entry which is preliminary data.</text>
</comment>
<dbReference type="PANTHER" id="PTHR12708:SF0">
    <property type="entry name" value="DNA POLYMERASE EPSILON SUBUNIT 2"/>
    <property type="match status" value="1"/>
</dbReference>
<dbReference type="GO" id="GO:0008622">
    <property type="term" value="C:epsilon DNA polymerase complex"/>
    <property type="evidence" value="ECO:0007669"/>
    <property type="project" value="UniProtKB-UniRule"/>
</dbReference>
<dbReference type="GO" id="GO:0003677">
    <property type="term" value="F:DNA binding"/>
    <property type="evidence" value="ECO:0007669"/>
    <property type="project" value="UniProtKB-UniRule"/>
</dbReference>
<dbReference type="Pfam" id="PF04042">
    <property type="entry name" value="DNA_pol_E_B"/>
    <property type="match status" value="1"/>
</dbReference>
<dbReference type="InterPro" id="IPR016266">
    <property type="entry name" value="POLE2"/>
</dbReference>
<feature type="domain" description="DNA polymerase alpha/delta/epsilon subunit B" evidence="7">
    <location>
        <begin position="290"/>
        <end position="491"/>
    </location>
</feature>
<keyword evidence="3 6" id="KW-0235">DNA replication</keyword>
<name>A0AA35U0D4_GEOBA</name>
<evidence type="ECO:0000256" key="4">
    <source>
        <dbReference type="ARBA" id="ARBA00023125"/>
    </source>
</evidence>
<evidence type="ECO:0000313" key="10">
    <source>
        <dbReference type="Proteomes" id="UP001174909"/>
    </source>
</evidence>
<sequence length="529" mass="58203">MGDSVPAALRRRVVQSFKLQGLTLQSGATSVLAEVLEPYRDSGDLDEIVERIVEAVQQQPLSSSLIGRETVLAAVEEVNEASDADKEKALVVIDAFEIPKFTYNPDQKRFLPVPRSSLSLHSSAGDKAALFRSRYTLILQQTARHELFAPTTFGQSASTDDSNSRFQLHKVEGLLGQTGFVDKVIVLGILTRIKEGKVHLEDPTGCVELDLANTVFHTGLFVESSLVLAEGVFEEKVFHVSAVGFPPPEPPSVTRNYFGNVNFFGGPSTVCAKSSEKLQAMLAENEDAMFVFLSDIFLNEPRVMERLATLFSGYSEAPPTAIVLMGDFSSAPYGPLTNQKLREDFKSLAELMMRFPTLVKNSQFLFVPGPQDPGPGNLLPRPPIPSVLTSDLTSRVPTAKFCSNPVRIQFCTREIVVFRDDILGKMCRNCVRFPTKSADLPTHFTKTLLSQGHLCPLPLHSRPVYWAFDHALQLHPLPDLVVIGDKCDPFTVTSGETTVANTGSFLRSDFEFKVYMPSSGQVEDSKIAN</sequence>